<feature type="coiled-coil region" evidence="11">
    <location>
        <begin position="3162"/>
        <end position="3196"/>
    </location>
</feature>
<evidence type="ECO:0000256" key="11">
    <source>
        <dbReference type="SAM" id="Coils"/>
    </source>
</evidence>
<dbReference type="InterPro" id="IPR043157">
    <property type="entry name" value="Dynein_AAA1S"/>
</dbReference>
<dbReference type="InterPro" id="IPR024743">
    <property type="entry name" value="Dynein_HC_stalk"/>
</dbReference>
<dbReference type="Pfam" id="PF22597">
    <property type="entry name" value="DYN_lid"/>
    <property type="match status" value="1"/>
</dbReference>
<keyword evidence="22" id="KW-1185">Reference proteome</keyword>
<dbReference type="Gene3D" id="3.10.490.20">
    <property type="match status" value="1"/>
</dbReference>
<dbReference type="SUPFAM" id="SSF52540">
    <property type="entry name" value="P-loop containing nucleoside triphosphate hydrolases"/>
    <property type="match status" value="1"/>
</dbReference>
<dbReference type="RefSeq" id="XP_039469606.1">
    <property type="nucleotide sequence ID" value="XM_039613672.1"/>
</dbReference>
<dbReference type="InterPro" id="IPR035699">
    <property type="entry name" value="AAA_6"/>
</dbReference>
<dbReference type="InterPro" id="IPR042228">
    <property type="entry name" value="Dynein_linker_3"/>
</dbReference>
<feature type="compositionally biased region" description="Basic and acidic residues" evidence="12">
    <location>
        <begin position="1"/>
        <end position="24"/>
    </location>
</feature>
<feature type="domain" description="Dynein heavy chain AAA module D4" evidence="16">
    <location>
        <begin position="2686"/>
        <end position="2944"/>
    </location>
</feature>
<dbReference type="GO" id="GO:0045505">
    <property type="term" value="F:dynein intermediate chain binding"/>
    <property type="evidence" value="ECO:0007669"/>
    <property type="project" value="InterPro"/>
</dbReference>
<protein>
    <submittedName>
        <fullName evidence="21">Uncharacterized protein</fullName>
    </submittedName>
</protein>
<feature type="domain" description="Dynein heavy chain linker" evidence="13">
    <location>
        <begin position="868"/>
        <end position="1316"/>
    </location>
</feature>
<dbReference type="Pfam" id="PF17852">
    <property type="entry name" value="Dynein_AAA_lid"/>
    <property type="match status" value="1"/>
</dbReference>
<feature type="compositionally biased region" description="Basic and acidic residues" evidence="12">
    <location>
        <begin position="1769"/>
        <end position="1782"/>
    </location>
</feature>
<dbReference type="KEGG" id="oau:116312601"/>
<dbReference type="GO" id="GO:0005524">
    <property type="term" value="F:ATP binding"/>
    <property type="evidence" value="ECO:0007669"/>
    <property type="project" value="UniProtKB-KW"/>
</dbReference>
<evidence type="ECO:0000313" key="22">
    <source>
        <dbReference type="Proteomes" id="UP000472276"/>
    </source>
</evidence>
<dbReference type="InterPro" id="IPR026983">
    <property type="entry name" value="DHC"/>
</dbReference>
<evidence type="ECO:0000259" key="13">
    <source>
        <dbReference type="Pfam" id="PF08393"/>
    </source>
</evidence>
<keyword evidence="3" id="KW-0963">Cytoplasm</keyword>
<dbReference type="InterPro" id="IPR042222">
    <property type="entry name" value="Dynein_2_N"/>
</dbReference>
<dbReference type="Gene3D" id="1.20.140.100">
    <property type="entry name" value="Dynein heavy chain, N-terminal domain 2"/>
    <property type="match status" value="1"/>
</dbReference>
<keyword evidence="10" id="KW-0206">Cytoskeleton</keyword>
<dbReference type="Pfam" id="PF18198">
    <property type="entry name" value="AAA_lid_11"/>
    <property type="match status" value="1"/>
</dbReference>
<accession>A0AAZ1XN59</accession>
<keyword evidence="5" id="KW-0547">Nucleotide-binding</keyword>
<feature type="domain" description="Dynein heavy chain AAA 5 extension" evidence="17">
    <location>
        <begin position="2121"/>
        <end position="2246"/>
    </location>
</feature>
<evidence type="ECO:0000259" key="20">
    <source>
        <dbReference type="Pfam" id="PF22597"/>
    </source>
</evidence>
<evidence type="ECO:0000256" key="5">
    <source>
        <dbReference type="ARBA" id="ARBA00022741"/>
    </source>
</evidence>
<dbReference type="InterPro" id="IPR013602">
    <property type="entry name" value="Dynein_heavy_linker"/>
</dbReference>
<feature type="domain" description="Dynein heavy chain AAA lid" evidence="18">
    <location>
        <begin position="3993"/>
        <end position="4078"/>
    </location>
</feature>
<dbReference type="Pfam" id="PF12777">
    <property type="entry name" value="MT"/>
    <property type="match status" value="1"/>
</dbReference>
<proteinExistence type="inferred from homology"/>
<comment type="subcellular location">
    <subcellularLocation>
        <location evidence="1">Cytoplasm</location>
        <location evidence="1">Cytoskeleton</location>
    </subcellularLocation>
</comment>
<dbReference type="GO" id="GO:0036156">
    <property type="term" value="C:inner dynein arm"/>
    <property type="evidence" value="ECO:0007669"/>
    <property type="project" value="TreeGrafter"/>
</dbReference>
<dbReference type="InterPro" id="IPR041466">
    <property type="entry name" value="Dynein_AAA5_ext"/>
</dbReference>
<sequence length="4450" mass="502327">MFADASQERSRDGSSQSRGKDVARPGHKAKKKTHSPKVTLPPLCPEPFRVLSASAAKPLFSCSSLLKNVPSDGCLSLAELPHVIAKVGPGIAIGETKWKEGPRLMASTLGTEIPVRITQSTTQSIEEKSESKTAKACKDKKIATLKHGRATKPSMSPLTGAEVVQTLFQKRDLGEYEIYYLKTVDGDAYRPYDLRVVHSSEAGPEHYIFTPKTVLHVTQTGIGGTVSLAEWYRQYVLWTDLQKIAFFRDFRLQKAFFWWHQNTRKRIFQRRSKNLEDMLLIAVPQFRNALHLLKGVIEELKETHWMPLDVCEGYTLMEFKNILISKNQECLQILEKLSQYHTLILHMVKEDSYKKHQELQLHLKLANDPKSFHKPMHLLMAHQRKLKKELAQSESTLKKLGNFAALVHQMIVQSLVTVILEDAISFLDLLKRKELTKCSLFHTELRFSADNRLTVEPPIHLFKEAVSQALLTVGDSIIQKCDDCGFFLEVSKDVLISAQDLNHVFSCINPSVNTVDKNTDGNTSQFLGDMSACWQTLPKVAFPVVQGNMVHGCYSPLSKSQLEWHISINDITKEVEKEQSRIMQEVELEIQQLYDSYAWMVQIHLFICQWSRVSLESMRGRPASVYEENIRKVRNWAERISAADSSFSSSNQLFVIHCTHTKEALGQRLRFIEEEVQEQLVEQIRMESESLISYLEGATAELKAAPQDLRDFSKYALRVREFVKVLPDKQKHLEYIHSLQNTICMNYRNMTEAELTVEEKMLNLWNCFIPLLKEADDLVCRHHPSMAKALDTMFSFLFCDLKNIVSDSTSGPFLDPGQNAKEMMSKLNYMCMHVNTLSAKLELLSRNSQEMGEHTIDLTVLTTDVQKVVARKDLWELVAVYTTWLEEWKPMLFSEVVVSEAQDKIAKWKEQAQSLTTTIPASDAVLQEILGSLENISHQLLVLAKLQSPTLKEKHWRAILGDLGLKYKSEKNVTVADLMSQQFESHQNLIDKICRCAQRECDMKQTFQKLCQRWEGKLFQLDVFAPLCVETQCKHTGLTKKGKATEGTLLNVLTDRKHPSDPRVTIDLGVYFAEIENSLMMLSTMLKSPYSVEFRLPLEHWIQTLQELERLLALLERYQQMWAFLTNVLGGTFFHTQRMDLLKHFQPVDETFEIMMTSISNEPRVLNLVSTETNGRFCGDSLCQVLLNGLSAMEVISKQMSDLLDDLCEECPRFWFLSEGEVMQILSLDPTPFEFQPFVQKCFKGVHLLEIDCKIPRDGDSISECQRQMKVMGVFGSFQEHVAFQSPLEPNADALKWFCNFEKQLKLTMVQLLTQCAVVRKQLEPSSQNFPSDTKARDNQLPSAVAVLGLLSEYPLQSLLVVEKAMWCSVVLQAFQESSSVKFSTIKAHISAKLKDLSHYIRDGVTGSKSGTQVSKYTMMCLRALLQLTMDHAEQLHRLMDVPCARESSFEWLSCMKYYINSEENNDPTCFVDILGHQIQYNFEYSGPEEWEMVHTPCTDRAILGILIALTTYRCCSVGGPSMSGKKNTVIQLGKALGRQVVLKQCYPSMVPRVIQRVLVGALQAGAWLVLNSVDLLTHSDLSILGQHLVDIQQSFNMLRRNKKERLSCETEINISDGVAGFTNATESECHMTLGGKHISASLSYGCVAISSKGNISRVPESLRFATRSVALTRPDYRIMAEVMLTSIGFSDAMLLSQRLVSLISLAQESHCLPDLFSDNHSCFLVILQKIISASERHLQQVVRERENSIESKDSLDTDLMSSQNEPIKPFKEDGRKTEKPPKSHRCYLTVVQSLMEEEAIVRAILSVLLPEKKATSQFYILFKDAFPIACQFPLVQQFIEEAEKNQLEDALREELQQKHFCCDTDIICNALTLYQTMKLSQAVMLIGPPGSGKSTCYTALTGALNSLAAKTVELVFDKDNTIKAGSPQADQKISLSNWSFVDTLVLFPNAMSHDEIFGCFCEKRGWIDGALAKVLRDAGRREHASFKLCNNEKKTDETVMVKWLVMDGEPVGKPGWLDFLTMLCSSQDGFLGLSSGETLLSQSKLKLLMEVTDLCNASPSAVTRCSLLYVTGDDLWKSVWKSEIDALSFKYKLDDRIVKMWNHLAEDLFSSTLHLLGQRSLTSAIHTERKSCKAPTYGLQEVMSFVRILHALLQHFGKEVEKPESVAHIDTRDMPPAATGAQSKQEQLSRNIFLLAYIWGFGGRLHSRHWPQFDLLARQVLLTCRYKIVVPAEVSVYEHFFSIDTKMCPKNTLSTGSVIPMYRKYTYLLNLMLEAKQPVLVSGEPGSGKTTLCQTVLTFDKPHINLPASPLLSSRDFHTILKSIRCQKNCKETTGFMANQPRLFLFVDDLHEAPCDVFGTSAMALETLRQSISKGEILTFDTYSSKLLQSGAISYLAACCISGLDHSHSGVISPRLSRLFSIFVLDGVSPDILMSIYSPWLKIWLNEMPLNRHIGEDMSSCIVTATNELYHAVSERFQPSVQRPHFIFSHRDLQKVFQGMYLWSSVISNKENKKVSQPGFAPASVLNIVQVWMHECMRTFSDRLCSEKDRKTVVSLIAKTAATHYGMKVANEIDGDSQPAGENTDPVDLPKGVNQQSQLHSALTKPENIRQQPQILQHLEDTMARLAFGPDLSEALKLIKEQQYFKFSPSYQEQDLDTLVQKLCVLTDGKEEGEGPDRSITTKYIVHRQRVSQLLHIIRALLLPRGHGVLIGSDRGTGRKTTVCLAAHLTGYELLEIHAGNENNLHEILKEAGNQTRSDGINVIILVHEEISQSVREELLVLMAHGACPARYTEEELRDLVSRMTAAKYSRRYLMDNWMFEKRLSQVHRNIHVFLLMPYSMSESTDIPSKNEAQSWVGQMAKALRHSCCVEVYQPWSNQSLVEVAVQCLKTSPCKMVRESSEASLSVAMAGIHRSAYQYASVLLRNQPFSPRTYMEFIAHFGYLCSHLHKQCQDKANRIAAAVSRLDAVNNISMQRKEHLISVQKMVSETEQCEKELLQAVEDHKKLFEEACEKCAAEEQQLCYLEEQINQAQKQIKPAFLSGLQILKCLDPSDVQEVRHYRDPPVGVVQVMDAICLLFSHPPGWESAKQLLSQADFFQELEYFDRYNLTNEQLQQLGQIVHSPQFVPEAVREVSKACESLCRWVQAVYEYCCVQQRVLLKQQLEVQAAETRSRLNRAEQRKQEAYSSLEAIELHLQCVQNDLMEQLMLLHEAESAEREASACAGQCETYGEVWRAAAQDTELRSQSVPGDALLLAAIISYLGPFGPDIRTELLRKWRTLCQTGSIDINPNDPRTSLFTQLDTVSGSSSLGFPIPVTERLQLPLGQALGMNEWQTEDTLSARLVVKLLLCGYRSTYIQHWPLLADSQQHLEMKFKNRLIPGKNTKLEEEIDFGMIICGDDVELVHKLDQAAEKGLRVLVTHVERAMPSPQFLAKLSRPAGCYFPGLNPPIKMVHPEFCLFLSTCLPIRLLNSGIHPSILAQVRVVDLSLSSEDIPELMLTQLPQPECEELLIQHLQFQNYKQELQEKLATEEDALMGYILQSNTVLLQDPDFLPCVKVCQEVTKKLQDEVKQLREQLEHHESLLAVPRHLVRLGAALYQTLQAVSSLSPAYYFSLHGFITVMQEAFTGKDRIIGKVPGSIIQELINTMVVKVLVQYRPCLFKTHAAVLKLLVSLALLQHNQLCSEGERLAFLIGLGDTQHPGTDSPSAIADLPSWISPLIHSELLRLEKIPSFRGLIASLCASPKQWQEYLHFPSSTVLGPVPCRSHCHLSLLQRALLWKTMIPDCLEGLADAINACQLCLPQKKTETEAPLIGNPEAFSLYLVKHKEPIILTLPNPNRDMQTSIEPLCLINQLAKCVPGKKEVQVKVLSFWALCDRNLFLSMLDKAANDGHWLVFNNSHLLEQLDDEVVAKLSHVISSVKEKPCLSHPCFRLWFITQENTSHLIPASVRMCALHLVCDSSWDLKEELSCSLRQVASISQPQSAVMADNKSLLRCAIFHSVLVQRQTYKYLGQGRIYHWSQEDLHALVDAYIHVAHLCHDKTKVLQYLAVSLVYGGHVTDSADLEVLENIAETCFTTVSRHLNSGPHILSKLVRTSGHSDLSGQLQVVEHGLWESANISEPMVLGFSADITTEIIKISSYNMTILLRTSQTPLRSVRCFRTQEKQLATLPAFSDAKVRLEGLKRYLTSKNESAVTNAGALSRGPVRDFLQAEWDDLIDSVSLLLSQLQQPVQYSLTFASLLKLTDLSALERRAELLSAYLWRYDASDPPGAYRLSAFKNARGLLVAVMREAAQVNRKYITDIILQFQVLSYSTYPVSLPLDAVYLCGLELTGASWDTQLQVLQDTVSPQSCSEPLLCVKAQVRSTNSSHDTAPCKSSYLMDNRNVCCAGVVPLTTPQVPIYHCPLYLDEGLESGNSGLADVNVITKVPLHTKLDPLLCSLRRVRLVSRL</sequence>
<dbReference type="InterPro" id="IPR041228">
    <property type="entry name" value="Dynein_C"/>
</dbReference>
<dbReference type="Pfam" id="PF08393">
    <property type="entry name" value="DHC_N2"/>
    <property type="match status" value="1"/>
</dbReference>
<dbReference type="Proteomes" id="UP000472276">
    <property type="component" value="Unassembled WGS sequence"/>
</dbReference>
<evidence type="ECO:0000259" key="19">
    <source>
        <dbReference type="Pfam" id="PF18199"/>
    </source>
</evidence>
<evidence type="ECO:0000259" key="16">
    <source>
        <dbReference type="Pfam" id="PF12780"/>
    </source>
</evidence>
<dbReference type="Pfam" id="PF12780">
    <property type="entry name" value="AAA_8"/>
    <property type="match status" value="1"/>
</dbReference>
<dbReference type="InterPro" id="IPR041658">
    <property type="entry name" value="AAA_lid_11"/>
</dbReference>
<dbReference type="Ensembl" id="ENSOABT00000080358.1">
    <property type="protein sequence ID" value="ENSOABP00000069028.1"/>
    <property type="gene ID" value="ENSOABG00000035751.1"/>
</dbReference>
<dbReference type="GO" id="GO:0008569">
    <property type="term" value="F:minus-end-directed microtubule motor activity"/>
    <property type="evidence" value="ECO:0007669"/>
    <property type="project" value="TreeGrafter"/>
</dbReference>
<dbReference type="Gene3D" id="3.40.50.300">
    <property type="entry name" value="P-loop containing nucleotide triphosphate hydrolases"/>
    <property type="match status" value="6"/>
</dbReference>
<evidence type="ECO:0000259" key="17">
    <source>
        <dbReference type="Pfam" id="PF17852"/>
    </source>
</evidence>
<dbReference type="InterPro" id="IPR027417">
    <property type="entry name" value="P-loop_NTPase"/>
</dbReference>
<evidence type="ECO:0000256" key="12">
    <source>
        <dbReference type="SAM" id="MobiDB-lite"/>
    </source>
</evidence>
<dbReference type="Pfam" id="PF12774">
    <property type="entry name" value="AAA_6"/>
    <property type="match status" value="1"/>
</dbReference>
<feature type="domain" description="Dynein 2 heavy chain 1 cytoplasmic ATPase lid" evidence="20">
    <location>
        <begin position="2460"/>
        <end position="2551"/>
    </location>
</feature>
<dbReference type="GO" id="GO:0051959">
    <property type="term" value="F:dynein light intermediate chain binding"/>
    <property type="evidence" value="ECO:0007669"/>
    <property type="project" value="InterPro"/>
</dbReference>
<evidence type="ECO:0000259" key="15">
    <source>
        <dbReference type="Pfam" id="PF12777"/>
    </source>
</evidence>
<name>A0AAZ1XN59_OREAU</name>
<keyword evidence="6" id="KW-0067">ATP-binding</keyword>
<evidence type="ECO:0000256" key="9">
    <source>
        <dbReference type="ARBA" id="ARBA00023175"/>
    </source>
</evidence>
<reference evidence="21" key="3">
    <citation type="submission" date="2025-09" db="UniProtKB">
        <authorList>
            <consortium name="Ensembl"/>
        </authorList>
    </citation>
    <scope>IDENTIFICATION</scope>
</reference>
<keyword evidence="4" id="KW-0493">Microtubule</keyword>
<dbReference type="Gene3D" id="1.10.287.2620">
    <property type="match status" value="1"/>
</dbReference>
<dbReference type="GO" id="GO:0030317">
    <property type="term" value="P:flagellated sperm motility"/>
    <property type="evidence" value="ECO:0007669"/>
    <property type="project" value="TreeGrafter"/>
</dbReference>
<keyword evidence="8 11" id="KW-0175">Coiled coil</keyword>
<gene>
    <name evidence="21" type="primary">LOC116312601</name>
</gene>
<reference evidence="21" key="2">
    <citation type="submission" date="2025-08" db="UniProtKB">
        <authorList>
            <consortium name="Ensembl"/>
        </authorList>
    </citation>
    <scope>IDENTIFICATION</scope>
</reference>
<dbReference type="Gene3D" id="1.20.58.1120">
    <property type="match status" value="1"/>
</dbReference>
<evidence type="ECO:0000256" key="3">
    <source>
        <dbReference type="ARBA" id="ARBA00022490"/>
    </source>
</evidence>
<evidence type="ECO:0000256" key="7">
    <source>
        <dbReference type="ARBA" id="ARBA00023017"/>
    </source>
</evidence>
<feature type="region of interest" description="Disordered" evidence="12">
    <location>
        <begin position="1"/>
        <end position="40"/>
    </location>
</feature>
<evidence type="ECO:0000256" key="10">
    <source>
        <dbReference type="ARBA" id="ARBA00023212"/>
    </source>
</evidence>
<dbReference type="GO" id="GO:0005874">
    <property type="term" value="C:microtubule"/>
    <property type="evidence" value="ECO:0007669"/>
    <property type="project" value="UniProtKB-KW"/>
</dbReference>
<evidence type="ECO:0000313" key="21">
    <source>
        <dbReference type="Ensembl" id="ENSOABP00000069028.1"/>
    </source>
</evidence>
<evidence type="ECO:0000256" key="2">
    <source>
        <dbReference type="ARBA" id="ARBA00008887"/>
    </source>
</evidence>
<feature type="coiled-coil region" evidence="11">
    <location>
        <begin position="3522"/>
        <end position="3584"/>
    </location>
</feature>
<evidence type="ECO:0000256" key="1">
    <source>
        <dbReference type="ARBA" id="ARBA00004245"/>
    </source>
</evidence>
<organism evidence="21 22">
    <name type="scientific">Oreochromis aureus</name>
    <name type="common">Israeli tilapia</name>
    <name type="synonym">Chromis aureus</name>
    <dbReference type="NCBI Taxonomy" id="47969"/>
    <lineage>
        <taxon>Eukaryota</taxon>
        <taxon>Metazoa</taxon>
        <taxon>Chordata</taxon>
        <taxon>Craniata</taxon>
        <taxon>Vertebrata</taxon>
        <taxon>Euteleostomi</taxon>
        <taxon>Actinopterygii</taxon>
        <taxon>Neopterygii</taxon>
        <taxon>Teleostei</taxon>
        <taxon>Neoteleostei</taxon>
        <taxon>Acanthomorphata</taxon>
        <taxon>Ovalentaria</taxon>
        <taxon>Cichlomorphae</taxon>
        <taxon>Cichliformes</taxon>
        <taxon>Cichlidae</taxon>
        <taxon>African cichlids</taxon>
        <taxon>Pseudocrenilabrinae</taxon>
        <taxon>Oreochromini</taxon>
        <taxon>Oreochromis</taxon>
    </lineage>
</organism>
<dbReference type="Pfam" id="PF18199">
    <property type="entry name" value="Dynein_C"/>
    <property type="match status" value="1"/>
</dbReference>
<dbReference type="PANTHER" id="PTHR10676:SF359">
    <property type="entry name" value="DYNEIN HEAVY CHAIN DOMAIN-CONTAINING PROTEIN 1"/>
    <property type="match status" value="1"/>
</dbReference>
<dbReference type="GeneID" id="116312601"/>
<evidence type="ECO:0000259" key="18">
    <source>
        <dbReference type="Pfam" id="PF18198"/>
    </source>
</evidence>
<keyword evidence="9" id="KW-0505">Motor protein</keyword>
<dbReference type="InterPro" id="IPR043160">
    <property type="entry name" value="Dynein_C_barrel"/>
</dbReference>
<evidence type="ECO:0000259" key="14">
    <source>
        <dbReference type="Pfam" id="PF12774"/>
    </source>
</evidence>
<feature type="region of interest" description="Disordered" evidence="12">
    <location>
        <begin position="1750"/>
        <end position="1782"/>
    </location>
</feature>
<dbReference type="Gene3D" id="3.20.180.20">
    <property type="entry name" value="Dynein heavy chain, N-terminal domain 2"/>
    <property type="match status" value="1"/>
</dbReference>
<dbReference type="InterPro" id="IPR042219">
    <property type="entry name" value="AAA_lid_11_sf"/>
</dbReference>
<dbReference type="Gene3D" id="1.10.8.720">
    <property type="entry name" value="Region D6 of dynein motor"/>
    <property type="match status" value="1"/>
</dbReference>
<dbReference type="Gene3D" id="1.20.920.20">
    <property type="match status" value="1"/>
</dbReference>
<dbReference type="InterPro" id="IPR054354">
    <property type="entry name" value="DYNC2H1-like_lid"/>
</dbReference>
<feature type="domain" description="Dynein heavy chain coiled coil stalk" evidence="15">
    <location>
        <begin position="2979"/>
        <end position="3278"/>
    </location>
</feature>
<feature type="compositionally biased region" description="Basic residues" evidence="12">
    <location>
        <begin position="25"/>
        <end position="35"/>
    </location>
</feature>
<reference evidence="22" key="1">
    <citation type="submission" date="2020-03" db="EMBL/GenBank/DDBJ databases">
        <title>Evolution of repeat sequences and sex chromosomes of tilapia species revealed by chromosome-level genomes.</title>
        <authorList>
            <person name="Xu L."/>
            <person name="Tao W."/>
            <person name="Wang D."/>
            <person name="Zhou Q."/>
        </authorList>
    </citation>
    <scope>NUCLEOTIDE SEQUENCE [LARGE SCALE GENOMIC DNA]</scope>
    <source>
        <strain evidence="22">Israel</strain>
    </source>
</reference>
<dbReference type="Pfam" id="PF12775">
    <property type="entry name" value="AAA_7"/>
    <property type="match status" value="1"/>
</dbReference>
<dbReference type="Gene3D" id="1.20.920.30">
    <property type="match status" value="1"/>
</dbReference>
<evidence type="ECO:0000256" key="4">
    <source>
        <dbReference type="ARBA" id="ARBA00022701"/>
    </source>
</evidence>
<dbReference type="GO" id="GO:0036126">
    <property type="term" value="C:sperm flagellum"/>
    <property type="evidence" value="ECO:0007669"/>
    <property type="project" value="TreeGrafter"/>
</dbReference>
<feature type="domain" description="Dynein heavy chain hydrolytic ATP-binding dynein motor region" evidence="14">
    <location>
        <begin position="1481"/>
        <end position="1710"/>
    </location>
</feature>
<dbReference type="InterPro" id="IPR024317">
    <property type="entry name" value="Dynein_heavy_chain_D4_dom"/>
</dbReference>
<feature type="domain" description="Dynein heavy chain C-terminal" evidence="19">
    <location>
        <begin position="4247"/>
        <end position="4443"/>
    </location>
</feature>
<keyword evidence="7" id="KW-0243">Dynein</keyword>
<evidence type="ECO:0000256" key="8">
    <source>
        <dbReference type="ARBA" id="ARBA00023054"/>
    </source>
</evidence>
<evidence type="ECO:0000256" key="6">
    <source>
        <dbReference type="ARBA" id="ARBA00022840"/>
    </source>
</evidence>
<dbReference type="Gene3D" id="1.10.8.710">
    <property type="match status" value="1"/>
</dbReference>
<comment type="similarity">
    <text evidence="2">Belongs to the dynein heavy chain family.</text>
</comment>
<dbReference type="PANTHER" id="PTHR10676">
    <property type="entry name" value="DYNEIN HEAVY CHAIN FAMILY PROTEIN"/>
    <property type="match status" value="1"/>
</dbReference>